<reference evidence="4 5" key="1">
    <citation type="journal article" date="2024" name="J Genomics">
        <title>Draft genome sequencing and assembly of Favolaschia claudopus CIRM-BRFM 2984 isolated from oak limbs.</title>
        <authorList>
            <person name="Navarro D."/>
            <person name="Drula E."/>
            <person name="Chaduli D."/>
            <person name="Cazenave R."/>
            <person name="Ahrendt S."/>
            <person name="Wang J."/>
            <person name="Lipzen A."/>
            <person name="Daum C."/>
            <person name="Barry K."/>
            <person name="Grigoriev I.V."/>
            <person name="Favel A."/>
            <person name="Rosso M.N."/>
            <person name="Martin F."/>
        </authorList>
    </citation>
    <scope>NUCLEOTIDE SEQUENCE [LARGE SCALE GENOMIC DNA]</scope>
    <source>
        <strain evidence="4 5">CIRM-BRFM 2984</strain>
    </source>
</reference>
<comment type="caution">
    <text evidence="4">The sequence shown here is derived from an EMBL/GenBank/DDBJ whole genome shotgun (WGS) entry which is preliminary data.</text>
</comment>
<gene>
    <name evidence="4" type="ORF">R3P38DRAFT_2724994</name>
</gene>
<dbReference type="Gene3D" id="3.40.50.720">
    <property type="entry name" value="NAD(P)-binding Rossmann-like Domain"/>
    <property type="match status" value="1"/>
</dbReference>
<evidence type="ECO:0000313" key="5">
    <source>
        <dbReference type="Proteomes" id="UP001362999"/>
    </source>
</evidence>
<dbReference type="PANTHER" id="PTHR14097:SF7">
    <property type="entry name" value="OXIDOREDUCTASE HTATIP2"/>
    <property type="match status" value="1"/>
</dbReference>
<comment type="subcellular location">
    <subcellularLocation>
        <location evidence="1">Mitochondrion outer membrane</location>
        <topology evidence="1">Peripheral membrane protein</topology>
    </subcellularLocation>
</comment>
<dbReference type="GO" id="GO:0051170">
    <property type="term" value="P:import into nucleus"/>
    <property type="evidence" value="ECO:0007669"/>
    <property type="project" value="TreeGrafter"/>
</dbReference>
<dbReference type="PANTHER" id="PTHR14097">
    <property type="entry name" value="OXIDOREDUCTASE HTATIP2"/>
    <property type="match status" value="1"/>
</dbReference>
<dbReference type="Pfam" id="PF13460">
    <property type="entry name" value="NAD_binding_10"/>
    <property type="match status" value="1"/>
</dbReference>
<proteinExistence type="inferred from homology"/>
<dbReference type="InterPro" id="IPR016040">
    <property type="entry name" value="NAD(P)-bd_dom"/>
</dbReference>
<evidence type="ECO:0000256" key="2">
    <source>
        <dbReference type="ARBA" id="ARBA00006617"/>
    </source>
</evidence>
<protein>
    <recommendedName>
        <fullName evidence="3">NAD(P)-binding domain-containing protein</fullName>
    </recommendedName>
</protein>
<comment type="similarity">
    <text evidence="2">Belongs to the FMP52 family.</text>
</comment>
<dbReference type="SUPFAM" id="SSF51735">
    <property type="entry name" value="NAD(P)-binding Rossmann-fold domains"/>
    <property type="match status" value="1"/>
</dbReference>
<feature type="domain" description="NAD(P)-binding" evidence="3">
    <location>
        <begin position="11"/>
        <end position="137"/>
    </location>
</feature>
<sequence>MSVQKSALILGSTGQVGGALLKELLTTPTFTRVGEFGRRTTAPDALPEQGKEKLQQKVIDFEKLDDAGLREGNWDVVFIALGTTAKAAGSTEAFERIDRKYVIDAARAAKSEGHSQRLVYVSSTGADSKSHFLYTRSKGLTEDGLASLGYDDPIVFRPALLAGTNRPESRIGETIAGAVTSFGSLFTSSLQIKIGTLAKSLLKAGDLGSAGLPAEAKATTVGKEGARFTLIGNSGALALVPKA</sequence>
<dbReference type="AlphaFoldDB" id="A0AAW0AHS3"/>
<keyword evidence="5" id="KW-1185">Reference proteome</keyword>
<organism evidence="4 5">
    <name type="scientific">Favolaschia claudopus</name>
    <dbReference type="NCBI Taxonomy" id="2862362"/>
    <lineage>
        <taxon>Eukaryota</taxon>
        <taxon>Fungi</taxon>
        <taxon>Dikarya</taxon>
        <taxon>Basidiomycota</taxon>
        <taxon>Agaricomycotina</taxon>
        <taxon>Agaricomycetes</taxon>
        <taxon>Agaricomycetidae</taxon>
        <taxon>Agaricales</taxon>
        <taxon>Marasmiineae</taxon>
        <taxon>Mycenaceae</taxon>
        <taxon>Favolaschia</taxon>
    </lineage>
</organism>
<evidence type="ECO:0000313" key="4">
    <source>
        <dbReference type="EMBL" id="KAK7012335.1"/>
    </source>
</evidence>
<accession>A0AAW0AHS3</accession>
<evidence type="ECO:0000259" key="3">
    <source>
        <dbReference type="Pfam" id="PF13460"/>
    </source>
</evidence>
<dbReference type="EMBL" id="JAWWNJ010000066">
    <property type="protein sequence ID" value="KAK7012335.1"/>
    <property type="molecule type" value="Genomic_DNA"/>
</dbReference>
<dbReference type="GO" id="GO:0005741">
    <property type="term" value="C:mitochondrial outer membrane"/>
    <property type="evidence" value="ECO:0007669"/>
    <property type="project" value="UniProtKB-SubCell"/>
</dbReference>
<name>A0AAW0AHS3_9AGAR</name>
<dbReference type="Proteomes" id="UP001362999">
    <property type="component" value="Unassembled WGS sequence"/>
</dbReference>
<evidence type="ECO:0000256" key="1">
    <source>
        <dbReference type="ARBA" id="ARBA00004450"/>
    </source>
</evidence>
<dbReference type="InterPro" id="IPR036291">
    <property type="entry name" value="NAD(P)-bd_dom_sf"/>
</dbReference>